<organism evidence="2 3">
    <name type="scientific">Desulfurispirillum indicum (strain ATCC BAA-1389 / DSM 22839 / S5)</name>
    <dbReference type="NCBI Taxonomy" id="653733"/>
    <lineage>
        <taxon>Bacteria</taxon>
        <taxon>Pseudomonadati</taxon>
        <taxon>Chrysiogenota</taxon>
        <taxon>Chrysiogenia</taxon>
        <taxon>Chrysiogenales</taxon>
        <taxon>Chrysiogenaceae</taxon>
        <taxon>Desulfurispirillum</taxon>
    </lineage>
</organism>
<protein>
    <recommendedName>
        <fullName evidence="1">Polyphosphate kinase-2-related domain-containing protein</fullName>
    </recommendedName>
</protein>
<dbReference type="GO" id="GO:0043751">
    <property type="term" value="F:polyphosphate:AMP phosphotransferase activity"/>
    <property type="evidence" value="ECO:0007669"/>
    <property type="project" value="InterPro"/>
</dbReference>
<dbReference type="NCBIfam" id="TIGR03708">
    <property type="entry name" value="poly_P_AMP_trns"/>
    <property type="match status" value="1"/>
</dbReference>
<dbReference type="Pfam" id="PF03976">
    <property type="entry name" value="PPK2"/>
    <property type="match status" value="2"/>
</dbReference>
<name>E6W4H1_DESIS</name>
<dbReference type="AlphaFoldDB" id="E6W4H1"/>
<gene>
    <name evidence="2" type="ordered locus">Selin_1210</name>
</gene>
<sequence>MGQGSENLAHIFHKVETQQCLAKDEYKASIKELRLNLLQLQAQARELSIPVVILIVGLDGSGRGDALNLMAEFLDPRHINTHNLWSPTDEELQRPLFWRYWRAMPATGEIGVFFNGWYRDPFYENALGSMGDEDFERKMRSISRFEKMLVDDGALVLKFWFHLTAKAQRERIRTYRKNPGSGFIVTREEIERVEHYSQLVLTAARGITVTNTTEAPWFLIDSYDRRFRDVQFLQNLAEGFRQAIEKKQNAPVHTTSTAPLSHWENTASILDAVDLERSVEGNGYAKQLKAQQKRLGTAAWKALEQGISSIIIFEGWDAAGKGGTIRRMVQAMDARLYKVISVAAPTDEEKKHHYLWRFWRHVPRAGFVTIYDRSWYGRVLVERVEELAQFHEWNRAYQEINDFEYQLVRHGIVVVKFWLHISHEEQLQRFRHRQETPWKQHKITEEDWRNRDKWDQYKRAVDDMVAKTSTTLAPWHIIPANSKRSARVEVIRTVSDALEVAIRK</sequence>
<dbReference type="GO" id="GO:0006797">
    <property type="term" value="P:polyphosphate metabolic process"/>
    <property type="evidence" value="ECO:0007669"/>
    <property type="project" value="InterPro"/>
</dbReference>
<evidence type="ECO:0000259" key="1">
    <source>
        <dbReference type="Pfam" id="PF03976"/>
    </source>
</evidence>
<dbReference type="PANTHER" id="PTHR34383">
    <property type="entry name" value="POLYPHOSPHATE:AMP PHOSPHOTRANSFERASE-RELATED"/>
    <property type="match status" value="1"/>
</dbReference>
<dbReference type="OrthoDB" id="9775224at2"/>
<dbReference type="RefSeq" id="WP_013505826.1">
    <property type="nucleotide sequence ID" value="NC_014836.1"/>
</dbReference>
<evidence type="ECO:0000313" key="3">
    <source>
        <dbReference type="Proteomes" id="UP000002572"/>
    </source>
</evidence>
<dbReference type="InterPro" id="IPR022488">
    <property type="entry name" value="PPK2-related"/>
</dbReference>
<keyword evidence="3" id="KW-1185">Reference proteome</keyword>
<evidence type="ECO:0000313" key="2">
    <source>
        <dbReference type="EMBL" id="ADU65945.1"/>
    </source>
</evidence>
<dbReference type="eggNOG" id="COG2326">
    <property type="taxonomic scope" value="Bacteria"/>
</dbReference>
<dbReference type="InterPro" id="IPR022489">
    <property type="entry name" value="PolyP_AMP_Tfrase"/>
</dbReference>
<proteinExistence type="predicted"/>
<dbReference type="Gene3D" id="3.40.50.300">
    <property type="entry name" value="P-loop containing nucleotide triphosphate hydrolases"/>
    <property type="match status" value="2"/>
</dbReference>
<dbReference type="InterPro" id="IPR027417">
    <property type="entry name" value="P-loop_NTPase"/>
</dbReference>
<reference evidence="2 3" key="1">
    <citation type="submission" date="2010-12" db="EMBL/GenBank/DDBJ databases">
        <title>Complete sequence of Desulfurispirillum indicum S5.</title>
        <authorList>
            <consortium name="US DOE Joint Genome Institute"/>
            <person name="Lucas S."/>
            <person name="Copeland A."/>
            <person name="Lapidus A."/>
            <person name="Cheng J.-F."/>
            <person name="Goodwin L."/>
            <person name="Pitluck S."/>
            <person name="Chertkov O."/>
            <person name="Held B."/>
            <person name="Detter J.C."/>
            <person name="Han C."/>
            <person name="Tapia R."/>
            <person name="Land M."/>
            <person name="Hauser L."/>
            <person name="Kyrpides N."/>
            <person name="Ivanova N."/>
            <person name="Mikhailova N."/>
            <person name="Haggblom M."/>
            <person name="Rauschenbach I."/>
            <person name="Bini E."/>
            <person name="Woyke T."/>
        </authorList>
    </citation>
    <scope>NUCLEOTIDE SEQUENCE [LARGE SCALE GENOMIC DNA]</scope>
    <source>
        <strain evidence="3">ATCC BAA-1389 / DSM 22839 / S5</strain>
    </source>
</reference>
<dbReference type="KEGG" id="din:Selin_1210"/>
<dbReference type="InParanoid" id="E6W4H1"/>
<accession>E6W4H1</accession>
<dbReference type="STRING" id="653733.Selin_1210"/>
<dbReference type="PANTHER" id="PTHR34383:SF3">
    <property type="entry name" value="POLYPHOSPHATE:AMP PHOSPHOTRANSFERASE"/>
    <property type="match status" value="1"/>
</dbReference>
<feature type="domain" description="Polyphosphate kinase-2-related" evidence="1">
    <location>
        <begin position="282"/>
        <end position="500"/>
    </location>
</feature>
<dbReference type="SUPFAM" id="SSF52540">
    <property type="entry name" value="P-loop containing nucleoside triphosphate hydrolases"/>
    <property type="match status" value="2"/>
</dbReference>
<feature type="domain" description="Polyphosphate kinase-2-related" evidence="1">
    <location>
        <begin position="22"/>
        <end position="241"/>
    </location>
</feature>
<dbReference type="Proteomes" id="UP000002572">
    <property type="component" value="Chromosome"/>
</dbReference>
<dbReference type="HOGENOM" id="CLU_033786_0_2_0"/>
<dbReference type="EMBL" id="CP002432">
    <property type="protein sequence ID" value="ADU65945.1"/>
    <property type="molecule type" value="Genomic_DNA"/>
</dbReference>